<dbReference type="PROSITE" id="PS52050">
    <property type="entry name" value="WYL"/>
    <property type="match status" value="1"/>
</dbReference>
<dbReference type="EMBL" id="JACRSO010000001">
    <property type="protein sequence ID" value="MBC8528138.1"/>
    <property type="molecule type" value="Genomic_DNA"/>
</dbReference>
<dbReference type="InterPro" id="IPR057727">
    <property type="entry name" value="WCX_dom"/>
</dbReference>
<dbReference type="GO" id="GO:0003700">
    <property type="term" value="F:DNA-binding transcription factor activity"/>
    <property type="evidence" value="ECO:0007669"/>
    <property type="project" value="InterPro"/>
</dbReference>
<dbReference type="PANTHER" id="PTHR34580">
    <property type="match status" value="1"/>
</dbReference>
<evidence type="ECO:0000256" key="2">
    <source>
        <dbReference type="ARBA" id="ARBA00023163"/>
    </source>
</evidence>
<protein>
    <submittedName>
        <fullName evidence="4">YafY family transcriptional regulator</fullName>
    </submittedName>
</protein>
<evidence type="ECO:0000259" key="3">
    <source>
        <dbReference type="PROSITE" id="PS51000"/>
    </source>
</evidence>
<evidence type="ECO:0000313" key="5">
    <source>
        <dbReference type="Proteomes" id="UP000654279"/>
    </source>
</evidence>
<sequence>MQQNRLFEIIYILLRQGRATAGELAQRLEVSRRTILRDIDALSQAGVPIYTEPGRGGGIAIMEHYVLDRAVISDEEQDQILLALQSLGAAGPLDSAGVLGKLRAIFAKDETDWIAVDLSRWGNAAADAAKFDLLKNAVLYQHVLSFTYASSYGAITQRRVYPLRLVFKSKAWYLQAYCLEKRDYRTFKLNRIGGLAAESETFDRTGLTPPSIENESAPPPVVAHLSLRFTQAMAYRVYDEFDVENIAVEPNGDLTVTVDLPQDNWLYGYLLSFGAGVRVLQPRCVARMLCQAAEGIKNLYPPQ</sequence>
<dbReference type="PANTHER" id="PTHR34580:SF1">
    <property type="entry name" value="PROTEIN PAFC"/>
    <property type="match status" value="1"/>
</dbReference>
<dbReference type="PIRSF" id="PIRSF016838">
    <property type="entry name" value="PafC"/>
    <property type="match status" value="1"/>
</dbReference>
<dbReference type="Proteomes" id="UP000654279">
    <property type="component" value="Unassembled WGS sequence"/>
</dbReference>
<reference evidence="4" key="1">
    <citation type="submission" date="2020-08" db="EMBL/GenBank/DDBJ databases">
        <title>Genome public.</title>
        <authorList>
            <person name="Liu C."/>
            <person name="Sun Q."/>
        </authorList>
    </citation>
    <scope>NUCLEOTIDE SEQUENCE</scope>
    <source>
        <strain evidence="4">NSJ-44</strain>
    </source>
</reference>
<dbReference type="AlphaFoldDB" id="A0A926HLI8"/>
<proteinExistence type="predicted"/>
<evidence type="ECO:0000313" key="4">
    <source>
        <dbReference type="EMBL" id="MBC8528138.1"/>
    </source>
</evidence>
<dbReference type="RefSeq" id="WP_249284183.1">
    <property type="nucleotide sequence ID" value="NZ_JACRSO010000001.1"/>
</dbReference>
<dbReference type="PROSITE" id="PS51000">
    <property type="entry name" value="HTH_DEOR_2"/>
    <property type="match status" value="1"/>
</dbReference>
<dbReference type="Gene3D" id="1.10.10.10">
    <property type="entry name" value="Winged helix-like DNA-binding domain superfamily/Winged helix DNA-binding domain"/>
    <property type="match status" value="1"/>
</dbReference>
<organism evidence="4 5">
    <name type="scientific">Luoshenia tenuis</name>
    <dbReference type="NCBI Taxonomy" id="2763654"/>
    <lineage>
        <taxon>Bacteria</taxon>
        <taxon>Bacillati</taxon>
        <taxon>Bacillota</taxon>
        <taxon>Clostridia</taxon>
        <taxon>Christensenellales</taxon>
        <taxon>Christensenellaceae</taxon>
        <taxon>Luoshenia</taxon>
    </lineage>
</organism>
<feature type="domain" description="HTH deoR-type" evidence="3">
    <location>
        <begin position="2"/>
        <end position="57"/>
    </location>
</feature>
<dbReference type="Pfam" id="PF13280">
    <property type="entry name" value="WYL"/>
    <property type="match status" value="1"/>
</dbReference>
<accession>A0A926HLI8</accession>
<dbReference type="InterPro" id="IPR013196">
    <property type="entry name" value="HTH_11"/>
</dbReference>
<keyword evidence="2" id="KW-0804">Transcription</keyword>
<gene>
    <name evidence="4" type="ORF">H8699_01620</name>
</gene>
<dbReference type="Pfam" id="PF25583">
    <property type="entry name" value="WCX"/>
    <property type="match status" value="1"/>
</dbReference>
<comment type="caution">
    <text evidence="4">The sequence shown here is derived from an EMBL/GenBank/DDBJ whole genome shotgun (WGS) entry which is preliminary data.</text>
</comment>
<dbReference type="InterPro" id="IPR051534">
    <property type="entry name" value="CBASS_pafABC_assoc_protein"/>
</dbReference>
<name>A0A926HLI8_9FIRM</name>
<dbReference type="InterPro" id="IPR028349">
    <property type="entry name" value="PafC-like"/>
</dbReference>
<dbReference type="SUPFAM" id="SSF46785">
    <property type="entry name" value="Winged helix' DNA-binding domain"/>
    <property type="match status" value="1"/>
</dbReference>
<dbReference type="InterPro" id="IPR036388">
    <property type="entry name" value="WH-like_DNA-bd_sf"/>
</dbReference>
<dbReference type="Pfam" id="PF08279">
    <property type="entry name" value="HTH_11"/>
    <property type="match status" value="1"/>
</dbReference>
<evidence type="ECO:0000256" key="1">
    <source>
        <dbReference type="ARBA" id="ARBA00023015"/>
    </source>
</evidence>
<dbReference type="InterPro" id="IPR001034">
    <property type="entry name" value="DeoR_HTH"/>
</dbReference>
<dbReference type="InterPro" id="IPR036390">
    <property type="entry name" value="WH_DNA-bd_sf"/>
</dbReference>
<keyword evidence="5" id="KW-1185">Reference proteome</keyword>
<dbReference type="InterPro" id="IPR026881">
    <property type="entry name" value="WYL_dom"/>
</dbReference>
<keyword evidence="1" id="KW-0805">Transcription regulation</keyword>